<reference evidence="1 2" key="1">
    <citation type="submission" date="2015-09" db="EMBL/GenBank/DDBJ databases">
        <title>Trachymyrmex cornetzi WGS genome.</title>
        <authorList>
            <person name="Nygaard S."/>
            <person name="Hu H."/>
            <person name="Boomsma J."/>
            <person name="Zhang G."/>
        </authorList>
    </citation>
    <scope>NUCLEOTIDE SEQUENCE [LARGE SCALE GENOMIC DNA]</scope>
    <source>
        <strain evidence="1">Tcor2-1</strain>
        <tissue evidence="1">Whole body</tissue>
    </source>
</reference>
<dbReference type="AlphaFoldDB" id="A0A195EF68"/>
<keyword evidence="2" id="KW-1185">Reference proteome</keyword>
<organism evidence="1 2">
    <name type="scientific">Trachymyrmex cornetzi</name>
    <dbReference type="NCBI Taxonomy" id="471704"/>
    <lineage>
        <taxon>Eukaryota</taxon>
        <taxon>Metazoa</taxon>
        <taxon>Ecdysozoa</taxon>
        <taxon>Arthropoda</taxon>
        <taxon>Hexapoda</taxon>
        <taxon>Insecta</taxon>
        <taxon>Pterygota</taxon>
        <taxon>Neoptera</taxon>
        <taxon>Endopterygota</taxon>
        <taxon>Hymenoptera</taxon>
        <taxon>Apocrita</taxon>
        <taxon>Aculeata</taxon>
        <taxon>Formicoidea</taxon>
        <taxon>Formicidae</taxon>
        <taxon>Myrmicinae</taxon>
        <taxon>Trachymyrmex</taxon>
    </lineage>
</organism>
<evidence type="ECO:0000313" key="1">
    <source>
        <dbReference type="EMBL" id="KYN23452.1"/>
    </source>
</evidence>
<gene>
    <name evidence="1" type="ORF">ALC57_04326</name>
</gene>
<dbReference type="EMBL" id="KQ979039">
    <property type="protein sequence ID" value="KYN23452.1"/>
    <property type="molecule type" value="Genomic_DNA"/>
</dbReference>
<sequence length="183" mass="21046">MPRGLSNVSLCKQAGKNSGRAMTNNTYIPQARKHKRNGTVNRSYFEFLGTAIIGDSFLQDFSDREGDTICTWVSLSSAGNVWRGAWFPKAWPLICLLSKYSNNDTHICGQRPFIGRFFFPFIIRFSSLRSMLHLHRPYKNIMHAVSADREVRCSRFRRDQESHSDPFPHNMFPKSTLIPIDIS</sequence>
<name>A0A195EF68_9HYME</name>
<evidence type="ECO:0000313" key="2">
    <source>
        <dbReference type="Proteomes" id="UP000078492"/>
    </source>
</evidence>
<dbReference type="Proteomes" id="UP000078492">
    <property type="component" value="Unassembled WGS sequence"/>
</dbReference>
<proteinExistence type="predicted"/>
<protein>
    <submittedName>
        <fullName evidence="1">Uncharacterized protein</fullName>
    </submittedName>
</protein>
<accession>A0A195EF68</accession>